<dbReference type="EMBL" id="JBHSRG010000003">
    <property type="protein sequence ID" value="MFC6120100.1"/>
    <property type="molecule type" value="Genomic_DNA"/>
</dbReference>
<evidence type="ECO:0000259" key="1">
    <source>
        <dbReference type="Pfam" id="PF23296"/>
    </source>
</evidence>
<dbReference type="Proteomes" id="UP001596169">
    <property type="component" value="Unassembled WGS sequence"/>
</dbReference>
<evidence type="ECO:0000313" key="3">
    <source>
        <dbReference type="Proteomes" id="UP001596169"/>
    </source>
</evidence>
<name>A0ABW1PU97_9ENTR</name>
<accession>A0ABW1PU97</accession>
<reference evidence="3" key="1">
    <citation type="journal article" date="2019" name="Int. J. Syst. Evol. Microbiol.">
        <title>The Global Catalogue of Microorganisms (GCM) 10K type strain sequencing project: providing services to taxonomists for standard genome sequencing and annotation.</title>
        <authorList>
            <consortium name="The Broad Institute Genomics Platform"/>
            <consortium name="The Broad Institute Genome Sequencing Center for Infectious Disease"/>
            <person name="Wu L."/>
            <person name="Ma J."/>
        </authorList>
    </citation>
    <scope>NUCLEOTIDE SEQUENCE [LARGE SCALE GENOMIC DNA]</scope>
    <source>
        <strain evidence="3">JCM30009</strain>
    </source>
</reference>
<evidence type="ECO:0000313" key="2">
    <source>
        <dbReference type="EMBL" id="MFC6120100.1"/>
    </source>
</evidence>
<proteinExistence type="predicted"/>
<organism evidence="2 3">
    <name type="scientific">Citrobacter bitternis</name>
    <dbReference type="NCBI Taxonomy" id="1585982"/>
    <lineage>
        <taxon>Bacteria</taxon>
        <taxon>Pseudomonadati</taxon>
        <taxon>Pseudomonadota</taxon>
        <taxon>Gammaproteobacteria</taxon>
        <taxon>Enterobacterales</taxon>
        <taxon>Enterobacteriaceae</taxon>
        <taxon>Citrobacter</taxon>
    </lineage>
</organism>
<sequence>MQLTGIGQANSINVWHALSGIFTGRELQDCDYQWMAQMLKESGLSREKIFLILDEEVAPALQANLLYNPTPVMDGWTEEDVTRLAMKFMARKSTIIDRVVPARLLLKQRRKHIQYELNRLLVELDKCT</sequence>
<dbReference type="Pfam" id="PF23296">
    <property type="entry name" value="DUF7079"/>
    <property type="match status" value="1"/>
</dbReference>
<dbReference type="RefSeq" id="WP_108702291.1">
    <property type="nucleotide sequence ID" value="NZ_JBHSRG010000003.1"/>
</dbReference>
<dbReference type="InterPro" id="IPR055507">
    <property type="entry name" value="DUF7079"/>
</dbReference>
<gene>
    <name evidence="2" type="ORF">ACFPZP_03350</name>
</gene>
<protein>
    <recommendedName>
        <fullName evidence="1">DUF7079 domain-containing protein</fullName>
    </recommendedName>
</protein>
<feature type="domain" description="DUF7079" evidence="1">
    <location>
        <begin position="12"/>
        <end position="120"/>
    </location>
</feature>
<keyword evidence="3" id="KW-1185">Reference proteome</keyword>
<comment type="caution">
    <text evidence="2">The sequence shown here is derived from an EMBL/GenBank/DDBJ whole genome shotgun (WGS) entry which is preliminary data.</text>
</comment>